<proteinExistence type="predicted"/>
<comment type="caution">
    <text evidence="1">The sequence shown here is derived from an EMBL/GenBank/DDBJ whole genome shotgun (WGS) entry which is preliminary data.</text>
</comment>
<accession>A0ABT8Q1H9</accession>
<dbReference type="Proteomes" id="UP001174867">
    <property type="component" value="Unassembled WGS sequence"/>
</dbReference>
<dbReference type="EMBL" id="JAUJYW010000015">
    <property type="protein sequence ID" value="MDN8602162.1"/>
    <property type="molecule type" value="Genomic_DNA"/>
</dbReference>
<sequence length="146" mass="17307">MDTKYFFIFLLVCGVADAKDINLADCSYDILIQQDKVYWCLMDKYQQSVLELRYEEHSAEKRLKQYDDKGKRGRNEDGSIDYEPYVHLARTTFPELHRSFILYREKQCSYSSLSDGALPGYRIPITSLYCKIDMNISQIQWIKKFI</sequence>
<organism evidence="1 2">
    <name type="scientific">Citrobacter enshiensis</name>
    <dbReference type="NCBI Taxonomy" id="2971264"/>
    <lineage>
        <taxon>Bacteria</taxon>
        <taxon>Pseudomonadati</taxon>
        <taxon>Pseudomonadota</taxon>
        <taxon>Gammaproteobacteria</taxon>
        <taxon>Enterobacterales</taxon>
        <taxon>Enterobacteriaceae</taxon>
        <taxon>Citrobacter</taxon>
    </lineage>
</organism>
<evidence type="ECO:0000313" key="1">
    <source>
        <dbReference type="EMBL" id="MDN8602162.1"/>
    </source>
</evidence>
<reference evidence="1 2" key="1">
    <citation type="submission" date="2023-07" db="EMBL/GenBank/DDBJ databases">
        <title>Citrobacter selenititolerans sp. nov., isolated from seleniferous soil.</title>
        <authorList>
            <person name="Zhang S."/>
            <person name="Li K."/>
            <person name="Peng J."/>
            <person name="Wang H."/>
            <person name="Sun J."/>
            <person name="Guo Y."/>
        </authorList>
    </citation>
    <scope>NUCLEOTIDE SEQUENCE [LARGE SCALE GENOMIC DNA]</scope>
    <source>
        <strain evidence="1 2">S2-9</strain>
    </source>
</reference>
<name>A0ABT8Q1H9_9ENTR</name>
<protein>
    <recommendedName>
        <fullName evidence="3">DUF1311 domain-containing protein</fullName>
    </recommendedName>
</protein>
<dbReference type="RefSeq" id="WP_301702816.1">
    <property type="nucleotide sequence ID" value="NZ_JAUJYW010000015.1"/>
</dbReference>
<evidence type="ECO:0000313" key="2">
    <source>
        <dbReference type="Proteomes" id="UP001174867"/>
    </source>
</evidence>
<keyword evidence="2" id="KW-1185">Reference proteome</keyword>
<gene>
    <name evidence="1" type="ORF">Q0A17_22570</name>
</gene>
<evidence type="ECO:0008006" key="3">
    <source>
        <dbReference type="Google" id="ProtNLM"/>
    </source>
</evidence>